<dbReference type="Proteomes" id="UP000182427">
    <property type="component" value="Chromosome I"/>
</dbReference>
<dbReference type="InterPro" id="IPR036866">
    <property type="entry name" value="RibonucZ/Hydroxyglut_hydro"/>
</dbReference>
<dbReference type="AlphaFoldDB" id="A0A1G7J2E3"/>
<keyword evidence="7" id="KW-1185">Reference proteome</keyword>
<sequence>MQRETFPVAPLGCNCSILFDSVTSDATVVDPGSDILRIVGFLAARNLKLRQIVVTHGHLDHIAGAKLLSEQTGAPVVFHPADIFQLSWMEQQAAWMGVPVPKTGPPDIEALEGMKLQVGSETGEVLHTPGHTEGSISLYFPQSSLLLAGDTLFREGIGRTDLPGGDDKQIITSIREKLLPLPEKTRVIAGHGSETTIEHEAVRNPFLR</sequence>
<dbReference type="GO" id="GO:0046872">
    <property type="term" value="F:metal ion binding"/>
    <property type="evidence" value="ECO:0007669"/>
    <property type="project" value="UniProtKB-KW"/>
</dbReference>
<dbReference type="InterPro" id="IPR001279">
    <property type="entry name" value="Metallo-B-lactamas"/>
</dbReference>
<evidence type="ECO:0000313" key="7">
    <source>
        <dbReference type="Proteomes" id="UP000182427"/>
    </source>
</evidence>
<organism evidence="6 7">
    <name type="scientific">Terriglobus roseus</name>
    <dbReference type="NCBI Taxonomy" id="392734"/>
    <lineage>
        <taxon>Bacteria</taxon>
        <taxon>Pseudomonadati</taxon>
        <taxon>Acidobacteriota</taxon>
        <taxon>Terriglobia</taxon>
        <taxon>Terriglobales</taxon>
        <taxon>Acidobacteriaceae</taxon>
        <taxon>Terriglobus</taxon>
    </lineage>
</organism>
<protein>
    <submittedName>
        <fullName evidence="6">Glyoxylase, beta-lactamase superfamily II</fullName>
    </submittedName>
</protein>
<evidence type="ECO:0000259" key="5">
    <source>
        <dbReference type="SMART" id="SM00849"/>
    </source>
</evidence>
<dbReference type="InterPro" id="IPR051453">
    <property type="entry name" value="MBL_Glyoxalase_II"/>
</dbReference>
<keyword evidence="3" id="KW-0378">Hydrolase</keyword>
<evidence type="ECO:0000313" key="6">
    <source>
        <dbReference type="EMBL" id="SDF19061.1"/>
    </source>
</evidence>
<keyword evidence="2" id="KW-0479">Metal-binding</keyword>
<feature type="domain" description="Metallo-beta-lactamase" evidence="5">
    <location>
        <begin position="12"/>
        <end position="191"/>
    </location>
</feature>
<evidence type="ECO:0000256" key="2">
    <source>
        <dbReference type="ARBA" id="ARBA00022723"/>
    </source>
</evidence>
<evidence type="ECO:0000256" key="3">
    <source>
        <dbReference type="ARBA" id="ARBA00022801"/>
    </source>
</evidence>
<dbReference type="EMBL" id="LT629690">
    <property type="protein sequence ID" value="SDF19061.1"/>
    <property type="molecule type" value="Genomic_DNA"/>
</dbReference>
<accession>A0A1G7J2E3</accession>
<name>A0A1G7J2E3_9BACT</name>
<dbReference type="SMART" id="SM00849">
    <property type="entry name" value="Lactamase_B"/>
    <property type="match status" value="1"/>
</dbReference>
<dbReference type="Pfam" id="PF00753">
    <property type="entry name" value="Lactamase_B"/>
    <property type="match status" value="1"/>
</dbReference>
<comment type="cofactor">
    <cofactor evidence="1">
        <name>Zn(2+)</name>
        <dbReference type="ChEBI" id="CHEBI:29105"/>
    </cofactor>
</comment>
<dbReference type="OrthoDB" id="9802248at2"/>
<proteinExistence type="predicted"/>
<evidence type="ECO:0000256" key="4">
    <source>
        <dbReference type="ARBA" id="ARBA00022833"/>
    </source>
</evidence>
<dbReference type="SUPFAM" id="SSF56281">
    <property type="entry name" value="Metallo-hydrolase/oxidoreductase"/>
    <property type="match status" value="1"/>
</dbReference>
<keyword evidence="4" id="KW-0862">Zinc</keyword>
<dbReference type="PANTHER" id="PTHR46233:SF3">
    <property type="entry name" value="HYDROXYACYLGLUTATHIONE HYDROLASE GLOC"/>
    <property type="match status" value="1"/>
</dbReference>
<reference evidence="6 7" key="1">
    <citation type="submission" date="2016-10" db="EMBL/GenBank/DDBJ databases">
        <authorList>
            <person name="de Groot N.N."/>
        </authorList>
    </citation>
    <scope>NUCLEOTIDE SEQUENCE [LARGE SCALE GENOMIC DNA]</scope>
    <source>
        <strain evidence="6 7">GAS232</strain>
    </source>
</reference>
<dbReference type="RefSeq" id="WP_083344716.1">
    <property type="nucleotide sequence ID" value="NZ_LT629690.1"/>
</dbReference>
<evidence type="ECO:0000256" key="1">
    <source>
        <dbReference type="ARBA" id="ARBA00001947"/>
    </source>
</evidence>
<dbReference type="GO" id="GO:0016787">
    <property type="term" value="F:hydrolase activity"/>
    <property type="evidence" value="ECO:0007669"/>
    <property type="project" value="UniProtKB-KW"/>
</dbReference>
<dbReference type="PANTHER" id="PTHR46233">
    <property type="entry name" value="HYDROXYACYLGLUTATHIONE HYDROLASE GLOC"/>
    <property type="match status" value="1"/>
</dbReference>
<gene>
    <name evidence="6" type="ORF">SAMN05444167_1666</name>
</gene>
<dbReference type="Gene3D" id="3.60.15.10">
    <property type="entry name" value="Ribonuclease Z/Hydroxyacylglutathione hydrolase-like"/>
    <property type="match status" value="1"/>
</dbReference>